<dbReference type="RefSeq" id="WP_014975411.1">
    <property type="nucleotide sequence ID" value="NC_018678.1"/>
</dbReference>
<dbReference type="KEGG" id="amg:AMEC673_01225"/>
<accession>A0AB32ZUE9</accession>
<organism evidence="2 3">
    <name type="scientific">Alteromonas macleodii (strain English Channel 673)</name>
    <dbReference type="NCBI Taxonomy" id="1004788"/>
    <lineage>
        <taxon>Bacteria</taxon>
        <taxon>Pseudomonadati</taxon>
        <taxon>Pseudomonadota</taxon>
        <taxon>Gammaproteobacteria</taxon>
        <taxon>Alteromonadales</taxon>
        <taxon>Alteromonadaceae</taxon>
        <taxon>Alteromonas/Salinimonas group</taxon>
        <taxon>Alteromonas</taxon>
    </lineage>
</organism>
<dbReference type="EMBL" id="CP003844">
    <property type="protein sequence ID" value="AFT72949.1"/>
    <property type="molecule type" value="Genomic_DNA"/>
</dbReference>
<reference evidence="3" key="1">
    <citation type="journal article" date="2012" name="Sci. Rep.">
        <title>Genomes of surface isolates of Alteromonas macleodii: the life of a widespread marine opportunistic copiotroph.</title>
        <authorList>
            <person name="Lopez-Perez M."/>
            <person name="Gonzaga A."/>
            <person name="Martin-Cuadrado A.B."/>
            <person name="Onyshchenko O."/>
            <person name="Ghavidel A."/>
            <person name="Ghai R."/>
            <person name="Rodriguez-Valera F."/>
        </authorList>
    </citation>
    <scope>NUCLEOTIDE SEQUENCE [LARGE SCALE GENOMIC DNA]</scope>
    <source>
        <strain evidence="3">English Channel 673</strain>
    </source>
</reference>
<protein>
    <submittedName>
        <fullName evidence="2">Uncharacterized protein</fullName>
    </submittedName>
</protein>
<sequence length="78" mass="8625">MQNQTASSLLTINPETNIVSGTITYEPGLEIQVGEKFKDIKPLRIEGEEGSVTLNLEFTVLEKRDRALLVEADATGQY</sequence>
<dbReference type="AlphaFoldDB" id="A0AB32ZUE9"/>
<dbReference type="EMBL" id="CP003844">
    <property type="protein sequence ID" value="AFT72951.1"/>
    <property type="molecule type" value="Genomic_DNA"/>
</dbReference>
<gene>
    <name evidence="1" type="ordered locus">AMEC673_01215</name>
    <name evidence="2" type="ordered locus">AMEC673_01225</name>
</gene>
<dbReference type="KEGG" id="amg:AMEC673_01215"/>
<dbReference type="Proteomes" id="UP000006296">
    <property type="component" value="Chromosome"/>
</dbReference>
<name>A0AB32ZUE9_ALTME</name>
<reference evidence="2" key="2">
    <citation type="submission" date="2012-09" db="EMBL/GenBank/DDBJ databases">
        <authorList>
            <person name="Lopez-Perez M."/>
            <person name="Gonzaga A."/>
            <person name="Martin-Cuadrado A.B."/>
            <person name="Ghai R."/>
            <person name="Rodriguez-Valera F."/>
        </authorList>
    </citation>
    <scope>NUCLEOTIDE SEQUENCE</scope>
    <source>
        <strain evidence="2">English Channel 673</strain>
    </source>
</reference>
<evidence type="ECO:0000313" key="1">
    <source>
        <dbReference type="EMBL" id="AFT72949.1"/>
    </source>
</evidence>
<proteinExistence type="predicted"/>
<evidence type="ECO:0000313" key="2">
    <source>
        <dbReference type="EMBL" id="AFT72951.1"/>
    </source>
</evidence>
<evidence type="ECO:0000313" key="3">
    <source>
        <dbReference type="Proteomes" id="UP000006296"/>
    </source>
</evidence>